<evidence type="ECO:0000256" key="5">
    <source>
        <dbReference type="RuleBase" id="RU361187"/>
    </source>
</evidence>
<dbReference type="GO" id="GO:0005975">
    <property type="term" value="P:carbohydrate metabolic process"/>
    <property type="evidence" value="ECO:0007669"/>
    <property type="project" value="InterPro"/>
</dbReference>
<dbReference type="Proteomes" id="UP000184516">
    <property type="component" value="Unassembled WGS sequence"/>
</dbReference>
<keyword evidence="3 5" id="KW-0378">Hydrolase</keyword>
<dbReference type="InterPro" id="IPR006710">
    <property type="entry name" value="Glyco_hydro_43"/>
</dbReference>
<accession>A0A1M5F6Q9</accession>
<organism evidence="8 9">
    <name type="scientific">Flavobacterium fluvii</name>
    <dbReference type="NCBI Taxonomy" id="468056"/>
    <lineage>
        <taxon>Bacteria</taxon>
        <taxon>Pseudomonadati</taxon>
        <taxon>Bacteroidota</taxon>
        <taxon>Flavobacteriia</taxon>
        <taxon>Flavobacteriales</taxon>
        <taxon>Flavobacteriaceae</taxon>
        <taxon>Flavobacterium</taxon>
    </lineage>
</organism>
<evidence type="ECO:0000256" key="6">
    <source>
        <dbReference type="SAM" id="SignalP"/>
    </source>
</evidence>
<dbReference type="Pfam" id="PF20578">
    <property type="entry name" value="aBig_2"/>
    <property type="match status" value="1"/>
</dbReference>
<dbReference type="RefSeq" id="WP_244534326.1">
    <property type="nucleotide sequence ID" value="NZ_FQWB01000001.1"/>
</dbReference>
<dbReference type="Gene3D" id="2.115.10.20">
    <property type="entry name" value="Glycosyl hydrolase domain, family 43"/>
    <property type="match status" value="1"/>
</dbReference>
<feature type="signal peptide" evidence="6">
    <location>
        <begin position="1"/>
        <end position="24"/>
    </location>
</feature>
<dbReference type="STRING" id="468056.SAMN05443549_101646"/>
<gene>
    <name evidence="8" type="ORF">SAMN05443549_101646</name>
</gene>
<dbReference type="InterPro" id="IPR050727">
    <property type="entry name" value="GH43_arabinanases"/>
</dbReference>
<keyword evidence="9" id="KW-1185">Reference proteome</keyword>
<reference evidence="9" key="1">
    <citation type="submission" date="2016-11" db="EMBL/GenBank/DDBJ databases">
        <authorList>
            <person name="Varghese N."/>
            <person name="Submissions S."/>
        </authorList>
    </citation>
    <scope>NUCLEOTIDE SEQUENCE [LARGE SCALE GENOMIC DNA]</scope>
    <source>
        <strain evidence="9">DSM 19978</strain>
    </source>
</reference>
<sequence length="442" mass="50206">MTNIKSSFFCFLGFILLMSTAAIAQEKVVLTDQEKTTSDAKALNIPEGYSKNLHWNLLLDSIGSNGSTISWKSSKPEYISNDGKLLKRSPRKGKKIKVTMTATVTAGSVKTKKAFDVLVAYTDQEFQGYLFTYFEGSGPRSSDEQIRFGASVDAVNWFALNNNQPIISSEKISGTGGIRDPHILRGEDEKSFYMVATDMNTGKNGWAHNPGIVMLQSGDLIDWKHSFIDLEKIYPVKFANIQWVWAPQTIYDPAADKYLVYFTVKYKDDLKLDFYSAYANKDFSGFENEPKLLFSPKYGAIDGDIIYKDGIYHFFLKGNTKDENGKETKNGIRQAIGKTLQGPWTENFNYLDAYSDKKIMVEGSSIFKLNQSDTYILMYDLYTSHRYEFQRSKDLYQFTPTPESFTKNFYPRHGSVIGITVEEAKRLNEKWGGVPENLLKTK</sequence>
<dbReference type="PANTHER" id="PTHR43301:SF3">
    <property type="entry name" value="ARABINAN ENDO-1,5-ALPHA-L-ARABINOSIDASE A-RELATED"/>
    <property type="match status" value="1"/>
</dbReference>
<protein>
    <submittedName>
        <fullName evidence="8">Glycosyl hydrolases family 43</fullName>
    </submittedName>
</protein>
<dbReference type="AlphaFoldDB" id="A0A1M5F6Q9"/>
<keyword evidence="6" id="KW-0732">Signal</keyword>
<dbReference type="InterPro" id="IPR046780">
    <property type="entry name" value="aBig_2"/>
</dbReference>
<dbReference type="InterPro" id="IPR023296">
    <property type="entry name" value="Glyco_hydro_beta-prop_sf"/>
</dbReference>
<evidence type="ECO:0000259" key="7">
    <source>
        <dbReference type="Pfam" id="PF20578"/>
    </source>
</evidence>
<comment type="pathway">
    <text evidence="1">Glycan metabolism; L-arabinan degradation.</text>
</comment>
<feature type="chain" id="PRO_5013155264" evidence="6">
    <location>
        <begin position="25"/>
        <end position="442"/>
    </location>
</feature>
<evidence type="ECO:0000256" key="1">
    <source>
        <dbReference type="ARBA" id="ARBA00004834"/>
    </source>
</evidence>
<name>A0A1M5F6Q9_9FLAO</name>
<evidence type="ECO:0000256" key="3">
    <source>
        <dbReference type="ARBA" id="ARBA00022801"/>
    </source>
</evidence>
<dbReference type="Pfam" id="PF04616">
    <property type="entry name" value="Glyco_hydro_43"/>
    <property type="match status" value="1"/>
</dbReference>
<dbReference type="CDD" id="cd08983">
    <property type="entry name" value="GH43_Bt3655-like"/>
    <property type="match status" value="1"/>
</dbReference>
<proteinExistence type="inferred from homology"/>
<evidence type="ECO:0000256" key="4">
    <source>
        <dbReference type="ARBA" id="ARBA00023295"/>
    </source>
</evidence>
<evidence type="ECO:0000313" key="9">
    <source>
        <dbReference type="Proteomes" id="UP000184516"/>
    </source>
</evidence>
<feature type="domain" description="Atrophied bacterial Ig" evidence="7">
    <location>
        <begin position="39"/>
        <end position="120"/>
    </location>
</feature>
<dbReference type="PANTHER" id="PTHR43301">
    <property type="entry name" value="ARABINAN ENDO-1,5-ALPHA-L-ARABINOSIDASE"/>
    <property type="match status" value="1"/>
</dbReference>
<keyword evidence="4 5" id="KW-0326">Glycosidase</keyword>
<evidence type="ECO:0000256" key="2">
    <source>
        <dbReference type="ARBA" id="ARBA00009865"/>
    </source>
</evidence>
<comment type="similarity">
    <text evidence="2 5">Belongs to the glycosyl hydrolase 43 family.</text>
</comment>
<dbReference type="EMBL" id="FQWB01000001">
    <property type="protein sequence ID" value="SHF87209.1"/>
    <property type="molecule type" value="Genomic_DNA"/>
</dbReference>
<dbReference type="SUPFAM" id="SSF75005">
    <property type="entry name" value="Arabinanase/levansucrase/invertase"/>
    <property type="match status" value="1"/>
</dbReference>
<dbReference type="GO" id="GO:0004553">
    <property type="term" value="F:hydrolase activity, hydrolyzing O-glycosyl compounds"/>
    <property type="evidence" value="ECO:0007669"/>
    <property type="project" value="InterPro"/>
</dbReference>
<evidence type="ECO:0000313" key="8">
    <source>
        <dbReference type="EMBL" id="SHF87209.1"/>
    </source>
</evidence>